<evidence type="ECO:0000259" key="1">
    <source>
        <dbReference type="Pfam" id="PF14491"/>
    </source>
</evidence>
<protein>
    <recommendedName>
        <fullName evidence="1">DUF4435 domain-containing protein</fullName>
    </recommendedName>
</protein>
<reference evidence="2 3" key="1">
    <citation type="journal article" date="2018" name="Genome Announc.">
        <title>Ignatzschineria cameli sp. nov., isolated from necrotic foot tissue of dromedaries (Camelus dromedarius) and associated maggots (Wohlfahrtia species) in Dubai.</title>
        <authorList>
            <person name="Tsang C.C."/>
            <person name="Tang J.Y."/>
            <person name="Fong J.Y."/>
            <person name="Kinne J."/>
            <person name="Lee H.H."/>
            <person name="Joseph M."/>
            <person name="Jose S."/>
            <person name="Schuster R.K."/>
            <person name="Tang Y."/>
            <person name="Sivakumar S."/>
            <person name="Chen J.H."/>
            <person name="Teng J.L."/>
            <person name="Lau S.K."/>
            <person name="Wernery U."/>
            <person name="Woo P.C."/>
        </authorList>
    </citation>
    <scope>NUCLEOTIDE SEQUENCE [LARGE SCALE GENOMIC DNA]</scope>
    <source>
        <strain evidence="2 3">KCTC 22643</strain>
    </source>
</reference>
<dbReference type="Proteomes" id="UP000244948">
    <property type="component" value="Unassembled WGS sequence"/>
</dbReference>
<sequence>MTSPRTFDEFLNNPDYLNSSQTMSAKDGVARTLLYVEATYDKDHWKKILSTLGFAEYFEVVTYGQSSGRRGLLKLLEEGKLHAGQMIAIDADLDRIVGFEVEKFDSPFIFDTYVYSIEGIILDKSIVKKFINQLNQNYEYLNFDFDDFMNRYSFLCYQELSKITALFSDVDSMNSPENLVESFKLCDLSTSDVIDRFIDGDKDSLFKVDDRDAPVLLCEILKEKGIDTSESYLYVRGHALMDTVSSLCKKLKSYIKSRETEIVTMLFDDKKHMIDGELKHRHSLINSSYVLNTYLMMANLSKDNVGMKHLSNKVKATVENHLLH</sequence>
<dbReference type="Pfam" id="PF14491">
    <property type="entry name" value="DUF4435"/>
    <property type="match status" value="1"/>
</dbReference>
<comment type="caution">
    <text evidence="2">The sequence shown here is derived from an EMBL/GenBank/DDBJ whole genome shotgun (WGS) entry which is preliminary data.</text>
</comment>
<evidence type="ECO:0000313" key="2">
    <source>
        <dbReference type="EMBL" id="PWD83049.1"/>
    </source>
</evidence>
<proteinExistence type="predicted"/>
<gene>
    <name evidence="2" type="ORF">DC082_06385</name>
</gene>
<feature type="domain" description="DUF4435" evidence="1">
    <location>
        <begin position="33"/>
        <end position="259"/>
    </location>
</feature>
<dbReference type="AlphaFoldDB" id="A0A2U2AJW4"/>
<dbReference type="EMBL" id="QEWR01000003">
    <property type="protein sequence ID" value="PWD83049.1"/>
    <property type="molecule type" value="Genomic_DNA"/>
</dbReference>
<name>A0A2U2AJW4_9GAMM</name>
<dbReference type="InterPro" id="IPR029492">
    <property type="entry name" value="DUF4435"/>
</dbReference>
<organism evidence="2 3">
    <name type="scientific">Ignatzschineria indica</name>
    <dbReference type="NCBI Taxonomy" id="472583"/>
    <lineage>
        <taxon>Bacteria</taxon>
        <taxon>Pseudomonadati</taxon>
        <taxon>Pseudomonadota</taxon>
        <taxon>Gammaproteobacteria</taxon>
        <taxon>Cardiobacteriales</taxon>
        <taxon>Ignatzschineriaceae</taxon>
        <taxon>Ignatzschineria</taxon>
    </lineage>
</organism>
<evidence type="ECO:0000313" key="3">
    <source>
        <dbReference type="Proteomes" id="UP000244948"/>
    </source>
</evidence>
<keyword evidence="3" id="KW-1185">Reference proteome</keyword>
<accession>A0A2U2AJW4</accession>
<dbReference type="RefSeq" id="WP_109236264.1">
    <property type="nucleotide sequence ID" value="NZ_BMXZ01000002.1"/>
</dbReference>